<evidence type="ECO:0000313" key="3">
    <source>
        <dbReference type="Proteomes" id="UP000254291"/>
    </source>
</evidence>
<evidence type="ECO:0000256" key="1">
    <source>
        <dbReference type="SAM" id="Phobius"/>
    </source>
</evidence>
<gene>
    <name evidence="2" type="ORF">NCTC10742_03573</name>
</gene>
<protein>
    <submittedName>
        <fullName evidence="2">Membrane protein</fullName>
    </submittedName>
</protein>
<evidence type="ECO:0000313" key="2">
    <source>
        <dbReference type="EMBL" id="STZ44339.1"/>
    </source>
</evidence>
<dbReference type="AlphaFoldDB" id="A0A378SNG5"/>
<reference evidence="2 3" key="1">
    <citation type="submission" date="2018-06" db="EMBL/GenBank/DDBJ databases">
        <authorList>
            <consortium name="Pathogen Informatics"/>
            <person name="Doyle S."/>
        </authorList>
    </citation>
    <scope>NUCLEOTIDE SEQUENCE [LARGE SCALE GENOMIC DNA]</scope>
    <source>
        <strain evidence="2 3">NCTC10742</strain>
    </source>
</reference>
<dbReference type="Proteomes" id="UP000254291">
    <property type="component" value="Unassembled WGS sequence"/>
</dbReference>
<name>A0A378SNG5_9MYCO</name>
<organism evidence="2 3">
    <name type="scientific">Mycolicibacterium gilvum</name>
    <dbReference type="NCBI Taxonomy" id="1804"/>
    <lineage>
        <taxon>Bacteria</taxon>
        <taxon>Bacillati</taxon>
        <taxon>Actinomycetota</taxon>
        <taxon>Actinomycetes</taxon>
        <taxon>Mycobacteriales</taxon>
        <taxon>Mycobacteriaceae</taxon>
        <taxon>Mycolicibacterium</taxon>
    </lineage>
</organism>
<keyword evidence="1" id="KW-1133">Transmembrane helix</keyword>
<proteinExistence type="predicted"/>
<feature type="transmembrane region" description="Helical" evidence="1">
    <location>
        <begin position="12"/>
        <end position="35"/>
    </location>
</feature>
<dbReference type="EMBL" id="UGQM01000001">
    <property type="protein sequence ID" value="STZ44339.1"/>
    <property type="molecule type" value="Genomic_DNA"/>
</dbReference>
<accession>A0A378SNG5</accession>
<keyword evidence="1" id="KW-0472">Membrane</keyword>
<sequence>MYWYDDNMGWWGYTVMGIGMVLFWALLIVGIFALIKSSTGAGTSRVPSPPSPAQVLADRFARGDIDEAEYRNRLAVLRDHRDR</sequence>
<keyword evidence="1" id="KW-0812">Transmembrane</keyword>